<accession>A0A0A8XYU0</accession>
<dbReference type="AlphaFoldDB" id="A0A0A8XYU0"/>
<reference evidence="1" key="2">
    <citation type="journal article" date="2015" name="Data Brief">
        <title>Shoot transcriptome of the giant reed, Arundo donax.</title>
        <authorList>
            <person name="Barrero R.A."/>
            <person name="Guerrero F.D."/>
            <person name="Moolhuijzen P."/>
            <person name="Goolsby J.A."/>
            <person name="Tidwell J."/>
            <person name="Bellgard S.E."/>
            <person name="Bellgard M.I."/>
        </authorList>
    </citation>
    <scope>NUCLEOTIDE SEQUENCE</scope>
    <source>
        <tissue evidence="1">Shoot tissue taken approximately 20 cm above the soil surface</tissue>
    </source>
</reference>
<reference evidence="1" key="1">
    <citation type="submission" date="2014-09" db="EMBL/GenBank/DDBJ databases">
        <authorList>
            <person name="Magalhaes I.L.F."/>
            <person name="Oliveira U."/>
            <person name="Santos F.R."/>
            <person name="Vidigal T.H.D.A."/>
            <person name="Brescovit A.D."/>
            <person name="Santos A.J."/>
        </authorList>
    </citation>
    <scope>NUCLEOTIDE SEQUENCE</scope>
    <source>
        <tissue evidence="1">Shoot tissue taken approximately 20 cm above the soil surface</tissue>
    </source>
</reference>
<sequence length="38" mass="4089">MEKSCVVAKIGHPAAGLVGLLIGLDSITLIEQLRTYDY</sequence>
<protein>
    <submittedName>
        <fullName evidence="1">Uncharacterized protein</fullName>
    </submittedName>
</protein>
<evidence type="ECO:0000313" key="1">
    <source>
        <dbReference type="EMBL" id="JAD19114.1"/>
    </source>
</evidence>
<proteinExistence type="predicted"/>
<organism evidence="1">
    <name type="scientific">Arundo donax</name>
    <name type="common">Giant reed</name>
    <name type="synonym">Donax arundinaceus</name>
    <dbReference type="NCBI Taxonomy" id="35708"/>
    <lineage>
        <taxon>Eukaryota</taxon>
        <taxon>Viridiplantae</taxon>
        <taxon>Streptophyta</taxon>
        <taxon>Embryophyta</taxon>
        <taxon>Tracheophyta</taxon>
        <taxon>Spermatophyta</taxon>
        <taxon>Magnoliopsida</taxon>
        <taxon>Liliopsida</taxon>
        <taxon>Poales</taxon>
        <taxon>Poaceae</taxon>
        <taxon>PACMAD clade</taxon>
        <taxon>Arundinoideae</taxon>
        <taxon>Arundineae</taxon>
        <taxon>Arundo</taxon>
    </lineage>
</organism>
<name>A0A0A8XYU0_ARUDO</name>
<dbReference type="EMBL" id="GBRH01278781">
    <property type="protein sequence ID" value="JAD19114.1"/>
    <property type="molecule type" value="Transcribed_RNA"/>
</dbReference>